<gene>
    <name evidence="8" type="ORF">GWI33_004309</name>
</gene>
<feature type="compositionally biased region" description="Basic and acidic residues" evidence="6">
    <location>
        <begin position="227"/>
        <end position="254"/>
    </location>
</feature>
<dbReference type="OrthoDB" id="21006at2759"/>
<evidence type="ECO:0000256" key="2">
    <source>
        <dbReference type="ARBA" id="ARBA00022490"/>
    </source>
</evidence>
<feature type="coiled-coil region" evidence="5">
    <location>
        <begin position="968"/>
        <end position="1037"/>
    </location>
</feature>
<name>A0A834IIZ5_RHYFE</name>
<dbReference type="PANTHER" id="PTHR14304">
    <property type="entry name" value="CELL DIVISION CYCLE AND APOPTOSIS REGULATOR PROTEIN"/>
    <property type="match status" value="1"/>
</dbReference>
<sequence>MSNLGNYNKNSVWGNKPNISQNNALPPQLGALSNLNHSGIVPFQQHQQVFQNMGINQQNIGLGLQQMANNQLNASLASNPIFQQQLNAVSYPNPRALNPTAFQTQGPNNNLQNNSNPGNKQRVFTGTITQVHDNFGFIDDEVFFQRNVCVKGSNPVVGDRVLVEASFNPTMPFKWNATRVQVLQGNQHQPRDIRGGTAVGNSKSFGSNASGYNAVPPPMDSGNGFGRRGDNSRDFGRDRPKLSIGDRRNRSRDRDDDEIERKRRRDDRIKEREKDDKDRKSPIRRRSRSPKVRRRPRNIPRYMVQIPKIALYLPQADVLEIKRRYSNLYIPSDFFNTHIRWVDAFPPDKPYALNKPCSFHIMNKELEILHENDAILEPPDADYKFSAKVMLMSTPGIEEIYQKCFATAEDIDRRERDSEERDFIPVHPTRLINFLVGLRGKNETMAIGGPWSPSMDGESPESDPSVLIKTAIRTCKALTGIDLSNCTQWYRFVELYYRRSETTHKGKPVPARLETVVIFLPDVWSCLPTRLEWEGLLQSYRKEMEKILKTGSCEEGDDITSANDEKEEDVVSEKTEPTHYSQLDPKSMSVADLRNELRARNMSVKGLKSQLVARLGKALKTEAEKNGEETTDKENSEDVELETISEENSKKIEPEEKKLDEQQKRLVEKLYTLPDQPHLIVHPSKTAKSGKFDCTNMSLSLLLDYRPEDTKEHSFEVSLFAELFNEMLMRDFGFNIFKALYELPQKPKEKEEDKKKKDEKKKDKKDDDKRDKKDDERDKKSEDGDSRKDKDEDDKKRDFRDTKREDRKTNNSDEDEDDDMDDKKEKRIKDKKNKDKIKLLTKDKHLLLSFVYFDQTHCGYILDRDIEELLHTLGLNLSRSQARKLVSKVITRDSLQLHYRKLTDKPKDEEKDSCENKDGETLMDWNELALGNKGLLPVFRSELQQQDTSEKLNVDNGLTVYRGAVVDIGKLLSQLERSEKARIETEQQMVDLKNENAKLSEKFSKSNSTIKHLTSEMKEYKDKLRNAEDALSRANAHAKLFHTTLIDIRDKMDPVLKIASHKEKDERKDRDRDGDKKKQEDSKSRWEKDRDSIRRDNDKEIKKEHEKKEIKDKDIKEEVKKEIDDIKKDVVDIDSTLKE</sequence>
<feature type="compositionally biased region" description="Low complexity" evidence="6">
    <location>
        <begin position="105"/>
        <end position="119"/>
    </location>
</feature>
<dbReference type="GO" id="GO:0006355">
    <property type="term" value="P:regulation of DNA-templated transcription"/>
    <property type="evidence" value="ECO:0007669"/>
    <property type="project" value="InterPro"/>
</dbReference>
<accession>A0A834IIZ5</accession>
<feature type="compositionally biased region" description="Basic and acidic residues" evidence="6">
    <location>
        <begin position="747"/>
        <end position="811"/>
    </location>
</feature>
<evidence type="ECO:0000256" key="3">
    <source>
        <dbReference type="ARBA" id="ARBA00022553"/>
    </source>
</evidence>
<dbReference type="SUPFAM" id="SSF68906">
    <property type="entry name" value="SAP domain"/>
    <property type="match status" value="1"/>
</dbReference>
<dbReference type="Proteomes" id="UP000625711">
    <property type="component" value="Unassembled WGS sequence"/>
</dbReference>
<keyword evidence="9" id="KW-1185">Reference proteome</keyword>
<feature type="region of interest" description="Disordered" evidence="6">
    <location>
        <begin position="184"/>
        <end position="299"/>
    </location>
</feature>
<feature type="compositionally biased region" description="Polar residues" evidence="6">
    <location>
        <begin position="199"/>
        <end position="211"/>
    </location>
</feature>
<dbReference type="AlphaFoldDB" id="A0A834IIZ5"/>
<evidence type="ECO:0000256" key="4">
    <source>
        <dbReference type="ARBA" id="ARBA00023054"/>
    </source>
</evidence>
<dbReference type="Pfam" id="PF14444">
    <property type="entry name" value="S1-like"/>
    <property type="match status" value="1"/>
</dbReference>
<feature type="compositionally biased region" description="Basic and acidic residues" evidence="6">
    <location>
        <begin position="647"/>
        <end position="658"/>
    </location>
</feature>
<evidence type="ECO:0000256" key="5">
    <source>
        <dbReference type="SAM" id="Coils"/>
    </source>
</evidence>
<dbReference type="GO" id="GO:0005634">
    <property type="term" value="C:nucleus"/>
    <property type="evidence" value="ECO:0007669"/>
    <property type="project" value="TreeGrafter"/>
</dbReference>
<keyword evidence="3" id="KW-0597">Phosphoprotein</keyword>
<dbReference type="PROSITE" id="PS50800">
    <property type="entry name" value="SAP"/>
    <property type="match status" value="1"/>
</dbReference>
<feature type="region of interest" description="Disordered" evidence="6">
    <location>
        <begin position="747"/>
        <end position="825"/>
    </location>
</feature>
<evidence type="ECO:0000256" key="6">
    <source>
        <dbReference type="SAM" id="MobiDB-lite"/>
    </source>
</evidence>
<keyword evidence="2" id="KW-0963">Cytoplasm</keyword>
<comment type="caution">
    <text evidence="8">The sequence shown here is derived from an EMBL/GenBank/DDBJ whole genome shotgun (WGS) entry which is preliminary data.</text>
</comment>
<keyword evidence="4 5" id="KW-0175">Coiled coil</keyword>
<dbReference type="GO" id="GO:0005737">
    <property type="term" value="C:cytoplasm"/>
    <property type="evidence" value="ECO:0007669"/>
    <property type="project" value="UniProtKB-SubCell"/>
</dbReference>
<evidence type="ECO:0000313" key="8">
    <source>
        <dbReference type="EMBL" id="KAF7281750.1"/>
    </source>
</evidence>
<protein>
    <recommendedName>
        <fullName evidence="7">SAP domain-containing protein</fullName>
    </recommendedName>
</protein>
<dbReference type="InterPro" id="IPR003034">
    <property type="entry name" value="SAP_dom"/>
</dbReference>
<dbReference type="Gene3D" id="1.10.720.30">
    <property type="entry name" value="SAP domain"/>
    <property type="match status" value="1"/>
</dbReference>
<dbReference type="SMART" id="SM00513">
    <property type="entry name" value="SAP"/>
    <property type="match status" value="1"/>
</dbReference>
<comment type="subcellular location">
    <subcellularLocation>
        <location evidence="1">Cytoplasm</location>
    </subcellularLocation>
</comment>
<dbReference type="InterPro" id="IPR036361">
    <property type="entry name" value="SAP_dom_sf"/>
</dbReference>
<feature type="compositionally biased region" description="Basic residues" evidence="6">
    <location>
        <begin position="282"/>
        <end position="298"/>
    </location>
</feature>
<organism evidence="8 9">
    <name type="scientific">Rhynchophorus ferrugineus</name>
    <name type="common">Red palm weevil</name>
    <name type="synonym">Curculio ferrugineus</name>
    <dbReference type="NCBI Taxonomy" id="354439"/>
    <lineage>
        <taxon>Eukaryota</taxon>
        <taxon>Metazoa</taxon>
        <taxon>Ecdysozoa</taxon>
        <taxon>Arthropoda</taxon>
        <taxon>Hexapoda</taxon>
        <taxon>Insecta</taxon>
        <taxon>Pterygota</taxon>
        <taxon>Neoptera</taxon>
        <taxon>Endopterygota</taxon>
        <taxon>Coleoptera</taxon>
        <taxon>Polyphaga</taxon>
        <taxon>Cucujiformia</taxon>
        <taxon>Curculionidae</taxon>
        <taxon>Dryophthorinae</taxon>
        <taxon>Rhynchophorus</taxon>
    </lineage>
</organism>
<dbReference type="Pfam" id="PF14443">
    <property type="entry name" value="DBC1"/>
    <property type="match status" value="1"/>
</dbReference>
<evidence type="ECO:0000313" key="9">
    <source>
        <dbReference type="Proteomes" id="UP000625711"/>
    </source>
</evidence>
<dbReference type="PANTHER" id="PTHR14304:SF11">
    <property type="entry name" value="SAP DOMAIN-CONTAINING PROTEIN"/>
    <property type="match status" value="1"/>
</dbReference>
<reference evidence="8" key="1">
    <citation type="submission" date="2020-08" db="EMBL/GenBank/DDBJ databases">
        <title>Genome sequencing and assembly of the red palm weevil Rhynchophorus ferrugineus.</title>
        <authorList>
            <person name="Dias G.B."/>
            <person name="Bergman C.M."/>
            <person name="Manee M."/>
        </authorList>
    </citation>
    <scope>NUCLEOTIDE SEQUENCE</scope>
    <source>
        <strain evidence="8">AA-2017</strain>
        <tissue evidence="8">Whole larva</tissue>
    </source>
</reference>
<evidence type="ECO:0000256" key="1">
    <source>
        <dbReference type="ARBA" id="ARBA00004496"/>
    </source>
</evidence>
<dbReference type="InterPro" id="IPR025224">
    <property type="entry name" value="CCAR1/CCAR2"/>
</dbReference>
<feature type="compositionally biased region" description="Basic and acidic residues" evidence="6">
    <location>
        <begin position="266"/>
        <end position="281"/>
    </location>
</feature>
<feature type="region of interest" description="Disordered" evidence="6">
    <location>
        <begin position="100"/>
        <end position="120"/>
    </location>
</feature>
<feature type="region of interest" description="Disordered" evidence="6">
    <location>
        <begin position="552"/>
        <end position="582"/>
    </location>
</feature>
<dbReference type="EMBL" id="JAACXV010000227">
    <property type="protein sequence ID" value="KAF7281750.1"/>
    <property type="molecule type" value="Genomic_DNA"/>
</dbReference>
<dbReference type="SMART" id="SM01122">
    <property type="entry name" value="DBC1"/>
    <property type="match status" value="1"/>
</dbReference>
<feature type="region of interest" description="Disordered" evidence="6">
    <location>
        <begin position="1059"/>
        <end position="1115"/>
    </location>
</feature>
<evidence type="ECO:0000259" key="7">
    <source>
        <dbReference type="PROSITE" id="PS50800"/>
    </source>
</evidence>
<dbReference type="Pfam" id="PF19256">
    <property type="entry name" value="LAIKA"/>
    <property type="match status" value="1"/>
</dbReference>
<dbReference type="Pfam" id="PF02037">
    <property type="entry name" value="SAP"/>
    <property type="match status" value="1"/>
</dbReference>
<feature type="domain" description="SAP" evidence="7">
    <location>
        <begin position="585"/>
        <end position="619"/>
    </location>
</feature>
<dbReference type="InterPro" id="IPR045353">
    <property type="entry name" value="LAIKA"/>
</dbReference>
<dbReference type="InterPro" id="IPR025223">
    <property type="entry name" value="S1-like_RNA-bd_dom"/>
</dbReference>
<dbReference type="InterPro" id="IPR025954">
    <property type="entry name" value="DBC1/CARP1_inactive_NUDIX"/>
</dbReference>
<feature type="compositionally biased region" description="Basic and acidic residues" evidence="6">
    <location>
        <begin position="622"/>
        <end position="636"/>
    </location>
</feature>
<proteinExistence type="predicted"/>
<feature type="region of interest" description="Disordered" evidence="6">
    <location>
        <begin position="622"/>
        <end position="658"/>
    </location>
</feature>